<dbReference type="PANTHER" id="PTHR13237:SF9">
    <property type="entry name" value="NEUROGUIDIN"/>
    <property type="match status" value="1"/>
</dbReference>
<feature type="region of interest" description="Disordered" evidence="1">
    <location>
        <begin position="225"/>
        <end position="271"/>
    </location>
</feature>
<proteinExistence type="predicted"/>
<name>N1QZK5_AEGTA</name>
<dbReference type="AlphaFoldDB" id="N1QZK5"/>
<feature type="compositionally biased region" description="Basic residues" evidence="1">
    <location>
        <begin position="256"/>
        <end position="271"/>
    </location>
</feature>
<dbReference type="Pfam" id="PF04000">
    <property type="entry name" value="Sas10_Utp3"/>
    <property type="match status" value="1"/>
</dbReference>
<feature type="region of interest" description="Disordered" evidence="1">
    <location>
        <begin position="37"/>
        <end position="71"/>
    </location>
</feature>
<dbReference type="InterPro" id="IPR007146">
    <property type="entry name" value="Sas10/Utp3/C1D"/>
</dbReference>
<evidence type="ECO:0000313" key="2">
    <source>
        <dbReference type="EnsemblPlants" id="EMT16567"/>
    </source>
</evidence>
<sequence>MTAAVAGADDERKAQAIVREDAPRLLAALKEMKDGLDLVGGSEPRSSRSPARYPLAGSPPAGIGNDEGMVRKNQLPTGDGIGCLEAKHHLLLSYCQGLVYYLLRKAKGLPVDGHPVVRSLVEIRLFLEKGKDGVYVPPRIGPAAMDDNHSKDAIRKKRRLLRMATENPYFKEMTDDDADRPEEWKETAGDESKEFMTYMRQREKKEKAEEELFTRAPVTKREKLQGLTDGFDLGMNMLLDGEKEDDGGSSEPRSKSGGRRKHQKGGKRKRH</sequence>
<evidence type="ECO:0000256" key="1">
    <source>
        <dbReference type="SAM" id="MobiDB-lite"/>
    </source>
</evidence>
<dbReference type="GO" id="GO:0000462">
    <property type="term" value="P:maturation of SSU-rRNA from tricistronic rRNA transcript (SSU-rRNA, 5.8S rRNA, LSU-rRNA)"/>
    <property type="evidence" value="ECO:0007669"/>
    <property type="project" value="TreeGrafter"/>
</dbReference>
<protein>
    <recommendedName>
        <fullName evidence="3">Neuroguidin</fullName>
    </recommendedName>
</protein>
<organism evidence="2">
    <name type="scientific">Aegilops tauschii</name>
    <name type="common">Tausch's goatgrass</name>
    <name type="synonym">Aegilops squarrosa</name>
    <dbReference type="NCBI Taxonomy" id="37682"/>
    <lineage>
        <taxon>Eukaryota</taxon>
        <taxon>Viridiplantae</taxon>
        <taxon>Streptophyta</taxon>
        <taxon>Embryophyta</taxon>
        <taxon>Tracheophyta</taxon>
        <taxon>Spermatophyta</taxon>
        <taxon>Magnoliopsida</taxon>
        <taxon>Liliopsida</taxon>
        <taxon>Poales</taxon>
        <taxon>Poaceae</taxon>
        <taxon>BOP clade</taxon>
        <taxon>Pooideae</taxon>
        <taxon>Triticodae</taxon>
        <taxon>Triticeae</taxon>
        <taxon>Triticinae</taxon>
        <taxon>Aegilops</taxon>
    </lineage>
</organism>
<dbReference type="GO" id="GO:0032040">
    <property type="term" value="C:small-subunit processome"/>
    <property type="evidence" value="ECO:0007669"/>
    <property type="project" value="TreeGrafter"/>
</dbReference>
<dbReference type="PANTHER" id="PTHR13237">
    <property type="entry name" value="SOMETHING ABOUT SILENCING PROTEIN 10-RELATED"/>
    <property type="match status" value="1"/>
</dbReference>
<dbReference type="EnsemblPlants" id="EMT16567">
    <property type="protein sequence ID" value="EMT16567"/>
    <property type="gene ID" value="F775_02224"/>
</dbReference>
<accession>N1QZK5</accession>
<reference evidence="2" key="1">
    <citation type="submission" date="2015-06" db="UniProtKB">
        <authorList>
            <consortium name="EnsemblPlants"/>
        </authorList>
    </citation>
    <scope>IDENTIFICATION</scope>
</reference>
<evidence type="ECO:0008006" key="3">
    <source>
        <dbReference type="Google" id="ProtNLM"/>
    </source>
</evidence>
<dbReference type="ExpressionAtlas" id="N1QZK5">
    <property type="expression patterns" value="baseline"/>
</dbReference>